<proteinExistence type="predicted"/>
<sequence>MQGSLSELAIGEGMLARDNGSAFGGFRRHFKEGLMYGSG</sequence>
<organism evidence="1 2">
    <name type="scientific">Grimontia indica</name>
    <dbReference type="NCBI Taxonomy" id="1056512"/>
    <lineage>
        <taxon>Bacteria</taxon>
        <taxon>Pseudomonadati</taxon>
        <taxon>Pseudomonadota</taxon>
        <taxon>Gammaproteobacteria</taxon>
        <taxon>Vibrionales</taxon>
        <taxon>Vibrionaceae</taxon>
        <taxon>Grimontia</taxon>
    </lineage>
</organism>
<accession>R1INT8</accession>
<comment type="caution">
    <text evidence="1">The sequence shown here is derived from an EMBL/GenBank/DDBJ whole genome shotgun (WGS) entry which is preliminary data.</text>
</comment>
<dbReference type="AlphaFoldDB" id="R1INT8"/>
<gene>
    <name evidence="1" type="ORF">D515_00238</name>
</gene>
<keyword evidence="2" id="KW-1185">Reference proteome</keyword>
<reference evidence="1 2" key="1">
    <citation type="journal article" date="2014" name="PLoS ONE">
        <title>Grimontia indica AK16(T), sp. nov., Isolated from a Seawater Sample Reports the Presence of Pathogenic Genes Similar to Vibrio Genus.</title>
        <authorList>
            <person name="Singh A."/>
            <person name="Vaidya B."/>
            <person name="Khatri I."/>
            <person name="Srinivas T.N."/>
            <person name="Subramanian S."/>
            <person name="Korpole S."/>
            <person name="Pinnaka A.K."/>
        </authorList>
    </citation>
    <scope>NUCLEOTIDE SEQUENCE [LARGE SCALE GENOMIC DNA]</scope>
    <source>
        <strain evidence="1 2">AK16</strain>
    </source>
</reference>
<name>R1INT8_9GAMM</name>
<evidence type="ECO:0000313" key="1">
    <source>
        <dbReference type="EMBL" id="EOD77010.1"/>
    </source>
</evidence>
<dbReference type="EMBL" id="ANFM02000106">
    <property type="protein sequence ID" value="EOD77010.1"/>
    <property type="molecule type" value="Genomic_DNA"/>
</dbReference>
<evidence type="ECO:0000313" key="2">
    <source>
        <dbReference type="Proteomes" id="UP000011223"/>
    </source>
</evidence>
<protein>
    <submittedName>
        <fullName evidence="1">Uncharacterized protein</fullName>
    </submittedName>
</protein>
<dbReference type="Proteomes" id="UP000011223">
    <property type="component" value="Unassembled WGS sequence"/>
</dbReference>